<evidence type="ECO:0000313" key="2">
    <source>
        <dbReference type="Proteomes" id="UP000266861"/>
    </source>
</evidence>
<reference evidence="1 2" key="1">
    <citation type="submission" date="2018-08" db="EMBL/GenBank/DDBJ databases">
        <title>Genome and evolution of the arbuscular mycorrhizal fungus Diversispora epigaea (formerly Glomus versiforme) and its bacterial endosymbionts.</title>
        <authorList>
            <person name="Sun X."/>
            <person name="Fei Z."/>
            <person name="Harrison M."/>
        </authorList>
    </citation>
    <scope>NUCLEOTIDE SEQUENCE [LARGE SCALE GENOMIC DNA]</scope>
    <source>
        <strain evidence="1 2">IT104</strain>
    </source>
</reference>
<dbReference type="Proteomes" id="UP000266861">
    <property type="component" value="Unassembled WGS sequence"/>
</dbReference>
<proteinExistence type="predicted"/>
<comment type="caution">
    <text evidence="1">The sequence shown here is derived from an EMBL/GenBank/DDBJ whole genome shotgun (WGS) entry which is preliminary data.</text>
</comment>
<dbReference type="AlphaFoldDB" id="A0A397JKS0"/>
<protein>
    <submittedName>
        <fullName evidence="1">Uncharacterized protein</fullName>
    </submittedName>
</protein>
<keyword evidence="2" id="KW-1185">Reference proteome</keyword>
<evidence type="ECO:0000313" key="1">
    <source>
        <dbReference type="EMBL" id="RHZ85533.1"/>
    </source>
</evidence>
<organism evidence="1 2">
    <name type="scientific">Diversispora epigaea</name>
    <dbReference type="NCBI Taxonomy" id="1348612"/>
    <lineage>
        <taxon>Eukaryota</taxon>
        <taxon>Fungi</taxon>
        <taxon>Fungi incertae sedis</taxon>
        <taxon>Mucoromycota</taxon>
        <taxon>Glomeromycotina</taxon>
        <taxon>Glomeromycetes</taxon>
        <taxon>Diversisporales</taxon>
        <taxon>Diversisporaceae</taxon>
        <taxon>Diversispora</taxon>
    </lineage>
</organism>
<gene>
    <name evidence="1" type="ORF">Glove_64g4</name>
</gene>
<dbReference type="EMBL" id="PQFF01000061">
    <property type="protein sequence ID" value="RHZ85533.1"/>
    <property type="molecule type" value="Genomic_DNA"/>
</dbReference>
<sequence length="89" mass="11505">MDFEFENMEENENNNYMFLEEYYNWVKNNQYEFYYRNIKEAVEKILSNEDIFDTIHWMYKEAYWEGEKIYREQWKCEWWKKMEATLKSD</sequence>
<name>A0A397JKS0_9GLOM</name>
<accession>A0A397JKS0</accession>